<sequence>MGNINNNKTKFYNSTHYASICKDNYAEFNNCLDELSKIESRTENPQKWLDLHLKQQKCGTTVIVFAAICLEAFINDYASMNLSKSLFEKIERLELRNKWVIVPKLVTGKEFDTGSKAFQLLEQLTRSRNKLVHPKPKLASSSISS</sequence>
<dbReference type="EMBL" id="BARW01006516">
    <property type="protein sequence ID" value="GAI76964.1"/>
    <property type="molecule type" value="Genomic_DNA"/>
</dbReference>
<accession>X1TAE3</accession>
<name>X1TAE3_9ZZZZ</name>
<dbReference type="AlphaFoldDB" id="X1TAE3"/>
<evidence type="ECO:0000313" key="1">
    <source>
        <dbReference type="EMBL" id="GAI76964.1"/>
    </source>
</evidence>
<reference evidence="1" key="1">
    <citation type="journal article" date="2014" name="Front. Microbiol.">
        <title>High frequency of phylogenetically diverse reductive dehalogenase-homologous genes in deep subseafloor sedimentary metagenomes.</title>
        <authorList>
            <person name="Kawai M."/>
            <person name="Futagami T."/>
            <person name="Toyoda A."/>
            <person name="Takaki Y."/>
            <person name="Nishi S."/>
            <person name="Hori S."/>
            <person name="Arai W."/>
            <person name="Tsubouchi T."/>
            <person name="Morono Y."/>
            <person name="Uchiyama I."/>
            <person name="Ito T."/>
            <person name="Fujiyama A."/>
            <person name="Inagaki F."/>
            <person name="Takami H."/>
        </authorList>
    </citation>
    <scope>NUCLEOTIDE SEQUENCE</scope>
    <source>
        <strain evidence="1">Expedition CK06-06</strain>
    </source>
</reference>
<proteinExistence type="predicted"/>
<organism evidence="1">
    <name type="scientific">marine sediment metagenome</name>
    <dbReference type="NCBI Taxonomy" id="412755"/>
    <lineage>
        <taxon>unclassified sequences</taxon>
        <taxon>metagenomes</taxon>
        <taxon>ecological metagenomes</taxon>
    </lineage>
</organism>
<gene>
    <name evidence="1" type="ORF">S12H4_13684</name>
</gene>
<comment type="caution">
    <text evidence="1">The sequence shown here is derived from an EMBL/GenBank/DDBJ whole genome shotgun (WGS) entry which is preliminary data.</text>
</comment>
<protein>
    <submittedName>
        <fullName evidence="1">Uncharacterized protein</fullName>
    </submittedName>
</protein>